<evidence type="ECO:0000313" key="14">
    <source>
        <dbReference type="EMBL" id="CAF3019784.1"/>
    </source>
</evidence>
<evidence type="ECO:0000256" key="3">
    <source>
        <dbReference type="ARBA" id="ARBA00022574"/>
    </source>
</evidence>
<dbReference type="InterPro" id="IPR020472">
    <property type="entry name" value="WD40_PAC1"/>
</dbReference>
<dbReference type="InterPro" id="IPR015943">
    <property type="entry name" value="WD40/YVTN_repeat-like_dom_sf"/>
</dbReference>
<dbReference type="InterPro" id="IPR045183">
    <property type="entry name" value="Ebi-like"/>
</dbReference>
<accession>A0A0K2UG09</accession>
<keyword evidence="3 12" id="KW-0853">WD repeat</keyword>
<feature type="repeat" description="WD" evidence="12">
    <location>
        <begin position="147"/>
        <end position="188"/>
    </location>
</feature>
<keyword evidence="16" id="KW-1185">Reference proteome</keyword>
<dbReference type="PROSITE" id="PS50294">
    <property type="entry name" value="WD_REPEATS_REGION"/>
    <property type="match status" value="5"/>
</dbReference>
<dbReference type="PANTHER" id="PTHR22846:SF2">
    <property type="entry name" value="F-BOX-LIKE_WD REPEAT-CONTAINING PROTEIN EBI"/>
    <property type="match status" value="1"/>
</dbReference>
<feature type="repeat" description="WD" evidence="12">
    <location>
        <begin position="324"/>
        <end position="365"/>
    </location>
</feature>
<dbReference type="FunFam" id="1.20.960.30:FF:000001">
    <property type="entry name" value="F-box-like/WD repeat-containing protein TBL1XR1"/>
    <property type="match status" value="1"/>
</dbReference>
<evidence type="ECO:0000256" key="9">
    <source>
        <dbReference type="ARBA" id="ARBA00023163"/>
    </source>
</evidence>
<evidence type="ECO:0000313" key="16">
    <source>
        <dbReference type="Proteomes" id="UP000675881"/>
    </source>
</evidence>
<evidence type="ECO:0000256" key="1">
    <source>
        <dbReference type="ARBA" id="ARBA00004123"/>
    </source>
</evidence>
<keyword evidence="4" id="KW-0677">Repeat</keyword>
<feature type="repeat" description="WD" evidence="12">
    <location>
        <begin position="207"/>
        <end position="232"/>
    </location>
</feature>
<dbReference type="SUPFAM" id="SSF50978">
    <property type="entry name" value="WD40 repeat-like"/>
    <property type="match status" value="1"/>
</dbReference>
<keyword evidence="9" id="KW-0804">Transcription</keyword>
<feature type="repeat" description="WD" evidence="12">
    <location>
        <begin position="366"/>
        <end position="416"/>
    </location>
</feature>
<protein>
    <submittedName>
        <fullName evidence="14">TBL1</fullName>
    </submittedName>
</protein>
<dbReference type="GO" id="GO:0000976">
    <property type="term" value="F:transcription cis-regulatory region binding"/>
    <property type="evidence" value="ECO:0007669"/>
    <property type="project" value="UniProtKB-ARBA"/>
</dbReference>
<dbReference type="SMART" id="SM00320">
    <property type="entry name" value="WD40"/>
    <property type="match status" value="8"/>
</dbReference>
<dbReference type="AlphaFoldDB" id="A0A0K2UG09"/>
<evidence type="ECO:0000256" key="2">
    <source>
        <dbReference type="ARBA" id="ARBA00022491"/>
    </source>
</evidence>
<dbReference type="Proteomes" id="UP000675881">
    <property type="component" value="Chromosome 8"/>
</dbReference>
<dbReference type="PRINTS" id="PR00320">
    <property type="entry name" value="GPROTEINBRPT"/>
</dbReference>
<evidence type="ECO:0000313" key="15">
    <source>
        <dbReference type="EMBL" id="CDW36651.1"/>
    </source>
</evidence>
<dbReference type="Pfam" id="PF08513">
    <property type="entry name" value="LisH"/>
    <property type="match status" value="1"/>
</dbReference>
<comment type="subcellular location">
    <subcellularLocation>
        <location evidence="1">Nucleus</location>
    </subcellularLocation>
</comment>
<dbReference type="GO" id="GO:0000118">
    <property type="term" value="C:histone deacetylase complex"/>
    <property type="evidence" value="ECO:0007669"/>
    <property type="project" value="TreeGrafter"/>
</dbReference>
<feature type="region of interest" description="Disordered" evidence="13">
    <location>
        <begin position="89"/>
        <end position="131"/>
    </location>
</feature>
<dbReference type="PROSITE" id="PS50896">
    <property type="entry name" value="LISH"/>
    <property type="match status" value="1"/>
</dbReference>
<dbReference type="Gene3D" id="1.20.960.30">
    <property type="match status" value="1"/>
</dbReference>
<dbReference type="PROSITE" id="PS00678">
    <property type="entry name" value="WD_REPEATS_1"/>
    <property type="match status" value="2"/>
</dbReference>
<sequence>MSFSTDEVNFLVYRYLQEAGFSHSAFVFGQESHVSQSNINGALVPPRALIYIIQKGLLYVEAEISTGEDGSERLIDGLSLIDAVMPDVVASRKQQQQSDHKSSPVESVKLEDRQQTASAPSDDHPQQQHPMDIDTNIEIPAEKASVLKGHDSEVFICAWNPMQDLLASGSGDSTARIWHMEDSQQREIILKHCIHRGGQEVPSNKDVTSLDWNSSGSLLATGSYDGFARIWSTTGKLEKTLGQHKGPIFALKWNKSGNYILSAGVDRTTIIWDSQTGNHKQQFAFHSAPALDVDWQTDESFASCSTDKCIHVCKLGVEKPIKSFYGHTNEVNAIKWDPQGKFLASCSDDMTLKVWCMDKESHVHDLQAHSKEIYTIKWSCTGPGTNNPNADLVLASASFDSTVRLWDVERGSCLHTLTRHKEPVYSVAFSPDGKFLASGSFDKCVHIWSTVTGKLVHSYKGTGGIFEVCWNSRGDKVGASASDGTVFVLDLRR</sequence>
<feature type="compositionally biased region" description="Basic and acidic residues" evidence="13">
    <location>
        <begin position="98"/>
        <end position="114"/>
    </location>
</feature>
<evidence type="ECO:0000256" key="12">
    <source>
        <dbReference type="PROSITE-ProRule" id="PRU00221"/>
    </source>
</evidence>
<dbReference type="EMBL" id="HACA01019289">
    <property type="protein sequence ID" value="CDW36650.1"/>
    <property type="molecule type" value="Transcribed_RNA"/>
</dbReference>
<dbReference type="CDD" id="cd00200">
    <property type="entry name" value="WD40"/>
    <property type="match status" value="1"/>
</dbReference>
<keyword evidence="8" id="KW-0010">Activator</keyword>
<dbReference type="EMBL" id="HACA01019290">
    <property type="protein sequence ID" value="CDW36651.1"/>
    <property type="molecule type" value="Transcribed_RNA"/>
</dbReference>
<dbReference type="GO" id="GO:0006325">
    <property type="term" value="P:chromatin organization"/>
    <property type="evidence" value="ECO:0007669"/>
    <property type="project" value="UniProtKB-KW"/>
</dbReference>
<dbReference type="SMART" id="SM00667">
    <property type="entry name" value="LisH"/>
    <property type="match status" value="1"/>
</dbReference>
<name>A0A0K2UG09_LEPSM</name>
<dbReference type="InterPro" id="IPR001680">
    <property type="entry name" value="WD40_rpt"/>
</dbReference>
<dbReference type="Gene3D" id="2.130.10.10">
    <property type="entry name" value="YVTN repeat-like/Quinoprotein amine dehydrogenase"/>
    <property type="match status" value="1"/>
</dbReference>
<dbReference type="FunFam" id="2.130.10.10:FF:002234">
    <property type="entry name" value="F-box-like/WD repeat-containing protein TBL1XR1"/>
    <property type="match status" value="1"/>
</dbReference>
<evidence type="ECO:0000256" key="10">
    <source>
        <dbReference type="ARBA" id="ARBA00023242"/>
    </source>
</evidence>
<evidence type="ECO:0000256" key="8">
    <source>
        <dbReference type="ARBA" id="ARBA00023159"/>
    </source>
</evidence>
<dbReference type="PROSITE" id="PS50082">
    <property type="entry name" value="WD_REPEATS_2"/>
    <property type="match status" value="6"/>
</dbReference>
<dbReference type="OrthoDB" id="1367865at2759"/>
<evidence type="ECO:0000256" key="6">
    <source>
        <dbReference type="ARBA" id="ARBA00022853"/>
    </source>
</evidence>
<keyword evidence="5" id="KW-0833">Ubl conjugation pathway</keyword>
<keyword evidence="10" id="KW-0539">Nucleus</keyword>
<reference evidence="14" key="2">
    <citation type="submission" date="2021-02" db="EMBL/GenBank/DDBJ databases">
        <authorList>
            <person name="Bekaert M."/>
        </authorList>
    </citation>
    <scope>NUCLEOTIDE SEQUENCE</scope>
    <source>
        <strain evidence="14">IoA-00</strain>
    </source>
</reference>
<evidence type="ECO:0000256" key="7">
    <source>
        <dbReference type="ARBA" id="ARBA00023015"/>
    </source>
</evidence>
<evidence type="ECO:0000256" key="13">
    <source>
        <dbReference type="SAM" id="MobiDB-lite"/>
    </source>
</evidence>
<keyword evidence="2" id="KW-0678">Repressor</keyword>
<dbReference type="InterPro" id="IPR019775">
    <property type="entry name" value="WD40_repeat_CS"/>
</dbReference>
<dbReference type="GO" id="GO:0045944">
    <property type="term" value="P:positive regulation of transcription by RNA polymerase II"/>
    <property type="evidence" value="ECO:0007669"/>
    <property type="project" value="UniProtKB-ARBA"/>
</dbReference>
<dbReference type="Pfam" id="PF00400">
    <property type="entry name" value="WD40"/>
    <property type="match status" value="7"/>
</dbReference>
<keyword evidence="7" id="KW-0805">Transcription regulation</keyword>
<dbReference type="PANTHER" id="PTHR22846">
    <property type="entry name" value="WD40 REPEAT PROTEIN"/>
    <property type="match status" value="1"/>
</dbReference>
<evidence type="ECO:0000256" key="5">
    <source>
        <dbReference type="ARBA" id="ARBA00022786"/>
    </source>
</evidence>
<comment type="similarity">
    <text evidence="11">Belongs to the WD repeat EBI family.</text>
</comment>
<evidence type="ECO:0000256" key="11">
    <source>
        <dbReference type="ARBA" id="ARBA00025741"/>
    </source>
</evidence>
<dbReference type="InterPro" id="IPR036322">
    <property type="entry name" value="WD40_repeat_dom_sf"/>
</dbReference>
<dbReference type="InterPro" id="IPR006594">
    <property type="entry name" value="LisH"/>
</dbReference>
<organism evidence="15">
    <name type="scientific">Lepeophtheirus salmonis</name>
    <name type="common">Salmon louse</name>
    <name type="synonym">Caligus salmonis</name>
    <dbReference type="NCBI Taxonomy" id="72036"/>
    <lineage>
        <taxon>Eukaryota</taxon>
        <taxon>Metazoa</taxon>
        <taxon>Ecdysozoa</taxon>
        <taxon>Arthropoda</taxon>
        <taxon>Crustacea</taxon>
        <taxon>Multicrustacea</taxon>
        <taxon>Hexanauplia</taxon>
        <taxon>Copepoda</taxon>
        <taxon>Siphonostomatoida</taxon>
        <taxon>Caligidae</taxon>
        <taxon>Lepeophtheirus</taxon>
    </lineage>
</organism>
<reference evidence="15" key="1">
    <citation type="submission" date="2014-05" db="EMBL/GenBank/DDBJ databases">
        <authorList>
            <person name="Chronopoulou M."/>
        </authorList>
    </citation>
    <scope>NUCLEOTIDE SEQUENCE</scope>
    <source>
        <tissue evidence="15">Whole organism</tissue>
    </source>
</reference>
<dbReference type="EMBL" id="HG994587">
    <property type="protein sequence ID" value="CAF3019784.1"/>
    <property type="molecule type" value="Genomic_DNA"/>
</dbReference>
<dbReference type="GO" id="GO:0003714">
    <property type="term" value="F:transcription corepressor activity"/>
    <property type="evidence" value="ECO:0007669"/>
    <property type="project" value="InterPro"/>
</dbReference>
<proteinExistence type="inferred from homology"/>
<feature type="repeat" description="WD" evidence="12">
    <location>
        <begin position="241"/>
        <end position="282"/>
    </location>
</feature>
<evidence type="ECO:0000256" key="4">
    <source>
        <dbReference type="ARBA" id="ARBA00022737"/>
    </source>
</evidence>
<gene>
    <name evidence="14" type="ORF">LSAA_14369</name>
</gene>
<feature type="repeat" description="WD" evidence="12">
    <location>
        <begin position="417"/>
        <end position="458"/>
    </location>
</feature>
<keyword evidence="6" id="KW-0156">Chromatin regulator</keyword>